<protein>
    <recommendedName>
        <fullName evidence="4">Tetratricopeptide repeat protein</fullName>
    </recommendedName>
</protein>
<dbReference type="Pfam" id="PF13181">
    <property type="entry name" value="TPR_8"/>
    <property type="match status" value="1"/>
</dbReference>
<keyword evidence="1" id="KW-0802">TPR repeat</keyword>
<name>A0A0H2VFG3_STAES</name>
<proteinExistence type="predicted"/>
<evidence type="ECO:0000313" key="3">
    <source>
        <dbReference type="Proteomes" id="UP000001411"/>
    </source>
</evidence>
<reference evidence="2 3" key="1">
    <citation type="journal article" date="2003" name="Mol. Microbiol.">
        <title>Genome-based analysis of virulence genes in a non-biofilm-forming Staphylococcus epidermidis strain (ATCC 12228).</title>
        <authorList>
            <person name="Zhang Y.Q."/>
            <person name="Ren S.X."/>
            <person name="Li H.L."/>
            <person name="Wang Y.X."/>
            <person name="Fu G."/>
            <person name="Yang J."/>
            <person name="Qin Z.Q."/>
            <person name="Miao Y.G."/>
            <person name="Wang W.Y."/>
            <person name="Chen R.S."/>
            <person name="Shen Y."/>
            <person name="Chen Z."/>
            <person name="Yuan Z.H."/>
            <person name="Zhao G.P."/>
            <person name="Qu D."/>
            <person name="Danchin A."/>
            <person name="Wen Y.M."/>
        </authorList>
    </citation>
    <scope>NUCLEOTIDE SEQUENCE [LARGE SCALE GENOMIC DNA]</scope>
    <source>
        <strain evidence="3">ATCC 12228 / FDA PCI 1200</strain>
    </source>
</reference>
<dbReference type="HOGENOM" id="CLU_054047_0_0_9"/>
<accession>A0A0H2VFG3</accession>
<dbReference type="SUPFAM" id="SSF48452">
    <property type="entry name" value="TPR-like"/>
    <property type="match status" value="2"/>
</dbReference>
<organism evidence="2 3">
    <name type="scientific">Staphylococcus epidermidis (strain ATCC 12228 / FDA PCI 1200)</name>
    <dbReference type="NCBI Taxonomy" id="176280"/>
    <lineage>
        <taxon>Bacteria</taxon>
        <taxon>Bacillati</taxon>
        <taxon>Bacillota</taxon>
        <taxon>Bacilli</taxon>
        <taxon>Bacillales</taxon>
        <taxon>Staphylococcaceae</taxon>
        <taxon>Staphylococcus</taxon>
    </lineage>
</organism>
<evidence type="ECO:0000256" key="1">
    <source>
        <dbReference type="PROSITE-ProRule" id="PRU00339"/>
    </source>
</evidence>
<dbReference type="InterPro" id="IPR011990">
    <property type="entry name" value="TPR-like_helical_dom_sf"/>
</dbReference>
<gene>
    <name evidence="2" type="ordered locus">SE_0546</name>
</gene>
<dbReference type="EMBL" id="AE015929">
    <property type="protein sequence ID" value="AAO04143.1"/>
    <property type="molecule type" value="Genomic_DNA"/>
</dbReference>
<evidence type="ECO:0000313" key="2">
    <source>
        <dbReference type="EMBL" id="AAO04143.1"/>
    </source>
</evidence>
<dbReference type="AlphaFoldDB" id="A0A0H2VFG3"/>
<dbReference type="Pfam" id="PF14559">
    <property type="entry name" value="TPR_19"/>
    <property type="match status" value="1"/>
</dbReference>
<dbReference type="Gene3D" id="1.25.40.10">
    <property type="entry name" value="Tetratricopeptide repeat domain"/>
    <property type="match status" value="2"/>
</dbReference>
<dbReference type="InterPro" id="IPR019734">
    <property type="entry name" value="TPR_rpt"/>
</dbReference>
<dbReference type="OrthoDB" id="2418389at2"/>
<dbReference type="KEGG" id="sep:SE_0546"/>
<dbReference type="eggNOG" id="COG0457">
    <property type="taxonomic scope" value="Bacteria"/>
</dbReference>
<dbReference type="RefSeq" id="WP_002468672.1">
    <property type="nucleotide sequence ID" value="NC_004461.1"/>
</dbReference>
<evidence type="ECO:0008006" key="4">
    <source>
        <dbReference type="Google" id="ProtNLM"/>
    </source>
</evidence>
<dbReference type="Proteomes" id="UP000001411">
    <property type="component" value="Chromosome"/>
</dbReference>
<feature type="repeat" description="TPR" evidence="1">
    <location>
        <begin position="15"/>
        <end position="48"/>
    </location>
</feature>
<sequence length="479" mass="57319">MAQKENNIIPMIFDEAFYRKMATQKWRQQDYKKAAEYYEKVLELSPKDFDIQQHYAQCLVKLNIGKKAERLFYENIVKDFHVAESFYELSQLNIELNEPNKAFLFGINYVILSEDKDFREMLEKTFEVAYTNEQKIELEAQLFSTQLLFQFLFSQGRLEEARTYILNQSYEIQQHRVIRNLLAMCYLYLGEYDSAKAMFEELLKEDNSDVHALCHYTLLLYNKKETEKYQKYLKILNKVVPLNDDETFKLGIVLSYLKQYRASQNLLYPLYKKGKFVSIQMYNALSFNFYYLGNKDESIEMWNKLTQISKVDVGYAPWVIEESKTVFESRVLPLLLDDNNHYRLYGIFLLHQLNGKEILMTEDIWSILESMNDYEKLYLTYLVQGLTLNKLDFIHRGMQRLYNFKKFKYNTSLFTDWINQAEMIISENVDLVDVDRYVAAFVYLSYRRSSQPLTKRQLMDDFNVSRYKLNKAIEFILSI</sequence>
<dbReference type="SMART" id="SM00028">
    <property type="entry name" value="TPR"/>
    <property type="match status" value="3"/>
</dbReference>
<dbReference type="PATRIC" id="fig|176280.10.peg.517"/>
<dbReference type="PROSITE" id="PS50005">
    <property type="entry name" value="TPR"/>
    <property type="match status" value="1"/>
</dbReference>